<dbReference type="NCBIfam" id="TIGR01129">
    <property type="entry name" value="secD"/>
    <property type="match status" value="1"/>
</dbReference>
<organism evidence="13 14">
    <name type="scientific">Candidatus Beckwithbacteria bacterium CG10_big_fil_rev_8_21_14_0_10_34_10</name>
    <dbReference type="NCBI Taxonomy" id="1974495"/>
    <lineage>
        <taxon>Bacteria</taxon>
        <taxon>Candidatus Beckwithiibacteriota</taxon>
    </lineage>
</organism>
<keyword evidence="6 9" id="KW-1133">Transmembrane helix</keyword>
<keyword evidence="3 9" id="KW-1003">Cell membrane</keyword>
<keyword evidence="4 9" id="KW-0812">Transmembrane</keyword>
<dbReference type="EMBL" id="PEZT01000023">
    <property type="protein sequence ID" value="PIS08951.1"/>
    <property type="molecule type" value="Genomic_DNA"/>
</dbReference>
<dbReference type="GO" id="GO:0065002">
    <property type="term" value="P:intracellular protein transmembrane transport"/>
    <property type="evidence" value="ECO:0007669"/>
    <property type="project" value="UniProtKB-UniRule"/>
</dbReference>
<dbReference type="GO" id="GO:0005886">
    <property type="term" value="C:plasma membrane"/>
    <property type="evidence" value="ECO:0007669"/>
    <property type="project" value="UniProtKB-SubCell"/>
</dbReference>
<evidence type="ECO:0000256" key="5">
    <source>
        <dbReference type="ARBA" id="ARBA00022927"/>
    </source>
</evidence>
<dbReference type="Gene3D" id="1.20.1640.10">
    <property type="entry name" value="Multidrug efflux transporter AcrB transmembrane domain"/>
    <property type="match status" value="1"/>
</dbReference>
<dbReference type="Pfam" id="PF21760">
    <property type="entry name" value="SecD_1st"/>
    <property type="match status" value="1"/>
</dbReference>
<dbReference type="InterPro" id="IPR054384">
    <property type="entry name" value="SecDF_P1_head"/>
</dbReference>
<dbReference type="InterPro" id="IPR048631">
    <property type="entry name" value="SecD_1st"/>
</dbReference>
<dbReference type="Pfam" id="PF22599">
    <property type="entry name" value="SecDF_P1_head"/>
    <property type="match status" value="1"/>
</dbReference>
<feature type="domain" description="Protein export membrane protein SecD/SecF C-terminal" evidence="10">
    <location>
        <begin position="268"/>
        <end position="445"/>
    </location>
</feature>
<dbReference type="GO" id="GO:0015450">
    <property type="term" value="F:protein-transporting ATPase activity"/>
    <property type="evidence" value="ECO:0007669"/>
    <property type="project" value="InterPro"/>
</dbReference>
<keyword evidence="2 9" id="KW-0813">Transport</keyword>
<proteinExistence type="inferred from homology"/>
<feature type="transmembrane region" description="Helical" evidence="9">
    <location>
        <begin position="336"/>
        <end position="358"/>
    </location>
</feature>
<dbReference type="InterPro" id="IPR005791">
    <property type="entry name" value="SecD"/>
</dbReference>
<protein>
    <recommendedName>
        <fullName evidence="9">Protein translocase subunit SecD</fullName>
    </recommendedName>
</protein>
<evidence type="ECO:0000259" key="12">
    <source>
        <dbReference type="Pfam" id="PF22599"/>
    </source>
</evidence>
<dbReference type="InterPro" id="IPR022646">
    <property type="entry name" value="SecD/SecF_CS"/>
</dbReference>
<keyword evidence="5 9" id="KW-0653">Protein transport</keyword>
<evidence type="ECO:0000259" key="11">
    <source>
        <dbReference type="Pfam" id="PF21760"/>
    </source>
</evidence>
<evidence type="ECO:0000256" key="9">
    <source>
        <dbReference type="HAMAP-Rule" id="MF_01463"/>
    </source>
</evidence>
<comment type="subunit">
    <text evidence="9">Forms a complex with SecF. Part of the essential Sec protein translocation apparatus which comprises SecA, SecYEG and auxiliary proteins SecDF. Other proteins may also be involved.</text>
</comment>
<feature type="transmembrane region" description="Helical" evidence="9">
    <location>
        <begin position="419"/>
        <end position="442"/>
    </location>
</feature>
<dbReference type="HAMAP" id="MF_01463_B">
    <property type="entry name" value="SecD_B"/>
    <property type="match status" value="1"/>
</dbReference>
<keyword evidence="8 9" id="KW-0472">Membrane</keyword>
<dbReference type="SUPFAM" id="SSF82866">
    <property type="entry name" value="Multidrug efflux transporter AcrB transmembrane domain"/>
    <property type="match status" value="1"/>
</dbReference>
<evidence type="ECO:0000256" key="2">
    <source>
        <dbReference type="ARBA" id="ARBA00022448"/>
    </source>
</evidence>
<feature type="transmembrane region" description="Helical" evidence="9">
    <location>
        <begin position="293"/>
        <end position="324"/>
    </location>
</feature>
<comment type="caution">
    <text evidence="13">The sequence shown here is derived from an EMBL/GenBank/DDBJ whole genome shotgun (WGS) entry which is preliminary data.</text>
</comment>
<gene>
    <name evidence="9 13" type="primary">secD</name>
    <name evidence="13" type="ORF">COT75_03750</name>
</gene>
<evidence type="ECO:0000256" key="6">
    <source>
        <dbReference type="ARBA" id="ARBA00022989"/>
    </source>
</evidence>
<evidence type="ECO:0000259" key="10">
    <source>
        <dbReference type="Pfam" id="PF02355"/>
    </source>
</evidence>
<feature type="transmembrane region" description="Helical" evidence="9">
    <location>
        <begin position="6"/>
        <end position="23"/>
    </location>
</feature>
<feature type="domain" description="Protein translocase subunit SecDF P1" evidence="11">
    <location>
        <begin position="93"/>
        <end position="153"/>
    </location>
</feature>
<comment type="function">
    <text evidence="9">Part of the Sec protein translocase complex. Interacts with the SecYEG preprotein conducting channel. SecDF uses the proton motive force (PMF) to complete protein translocation after the ATP-dependent function of SecA.</text>
</comment>
<name>A0A2H0W8G2_9BACT</name>
<evidence type="ECO:0000256" key="7">
    <source>
        <dbReference type="ARBA" id="ARBA00023010"/>
    </source>
</evidence>
<dbReference type="InterPro" id="IPR055344">
    <property type="entry name" value="SecD_SecF_C_bact"/>
</dbReference>
<dbReference type="PANTHER" id="PTHR30081:SF1">
    <property type="entry name" value="PROTEIN TRANSLOCASE SUBUNIT SECD"/>
    <property type="match status" value="1"/>
</dbReference>
<evidence type="ECO:0000313" key="13">
    <source>
        <dbReference type="EMBL" id="PIS08951.1"/>
    </source>
</evidence>
<comment type="similarity">
    <text evidence="9">Belongs to the SecD/SecF family. SecD subfamily.</text>
</comment>
<sequence length="452" mass="49595">MIKPKTIFYFIILLFLLSLYISLPKNYPLKINLFGINKEINLSSPQIDYTLGNLKFKRDLEIKKGLDLQGGSHLVLEADMTEVEEGEKETALEAAKNVISRRVDLYGVAEPIIQTAKTEGNLRIIVELPGIKNIDEAIDLIGKTAQLDFRELSDDKKASPEGALIFDFLKTDLTGKDLKSSQVQFGNQTGEPTVGLYFNSEGAAKFAEITKRNVNYPVAIFLDDIPLTIPRVNEPILNGEAIISGDFDLKEAKALSIQLNAGALPVPIKIVEQNTIGATLGEESVQKSVRAGLIGLLIVALFMAALYVWPGVLAGFALIIYGFLTLALYKLIPVTLTLPGIAGFLLSVGMAVDSNILIFERMKEEIRAGKPFSVAMELGFGRAWDSIKDANVCTLITCFVLFNPFNWGFLNTSGMVRGFALTLSLGIGISLFTGIVVTRTFLRLFYKGKENK</sequence>
<accession>A0A2H0W8G2</accession>
<evidence type="ECO:0000313" key="14">
    <source>
        <dbReference type="Proteomes" id="UP000230093"/>
    </source>
</evidence>
<reference evidence="14" key="1">
    <citation type="submission" date="2017-09" db="EMBL/GenBank/DDBJ databases">
        <title>Depth-based differentiation of microbial function through sediment-hosted aquifers and enrichment of novel symbionts in the deep terrestrial subsurface.</title>
        <authorList>
            <person name="Probst A.J."/>
            <person name="Ladd B."/>
            <person name="Jarett J.K."/>
            <person name="Geller-Mcgrath D.E."/>
            <person name="Sieber C.M.K."/>
            <person name="Emerson J.B."/>
            <person name="Anantharaman K."/>
            <person name="Thomas B.C."/>
            <person name="Malmstrom R."/>
            <person name="Stieglmeier M."/>
            <person name="Klingl A."/>
            <person name="Woyke T."/>
            <person name="Ryan C.M."/>
            <person name="Banfield J.F."/>
        </authorList>
    </citation>
    <scope>NUCLEOTIDE SEQUENCE [LARGE SCALE GENOMIC DNA]</scope>
</reference>
<evidence type="ECO:0000256" key="8">
    <source>
        <dbReference type="ARBA" id="ARBA00023136"/>
    </source>
</evidence>
<comment type="caution">
    <text evidence="9">Lacks conserved residue(s) required for the propagation of feature annotation.</text>
</comment>
<dbReference type="InterPro" id="IPR048634">
    <property type="entry name" value="SecD_SecF_C"/>
</dbReference>
<keyword evidence="7 9" id="KW-0811">Translocation</keyword>
<dbReference type="PANTHER" id="PTHR30081">
    <property type="entry name" value="PROTEIN-EXPORT MEMBRANE PROTEIN SEC"/>
    <property type="match status" value="1"/>
</dbReference>
<dbReference type="InterPro" id="IPR001036">
    <property type="entry name" value="Acrflvin-R"/>
</dbReference>
<evidence type="ECO:0000256" key="4">
    <source>
        <dbReference type="ARBA" id="ARBA00022692"/>
    </source>
</evidence>
<feature type="domain" description="SecDF P1 head subdomain" evidence="12">
    <location>
        <begin position="171"/>
        <end position="266"/>
    </location>
</feature>
<dbReference type="GO" id="GO:0006605">
    <property type="term" value="P:protein targeting"/>
    <property type="evidence" value="ECO:0007669"/>
    <property type="project" value="UniProtKB-UniRule"/>
</dbReference>
<dbReference type="Gene3D" id="3.30.70.3220">
    <property type="match status" value="1"/>
</dbReference>
<dbReference type="Pfam" id="PF07549">
    <property type="entry name" value="Sec_GG"/>
    <property type="match status" value="1"/>
</dbReference>
<dbReference type="AlphaFoldDB" id="A0A2H0W8G2"/>
<dbReference type="Proteomes" id="UP000230093">
    <property type="component" value="Unassembled WGS sequence"/>
</dbReference>
<evidence type="ECO:0000256" key="1">
    <source>
        <dbReference type="ARBA" id="ARBA00004651"/>
    </source>
</evidence>
<evidence type="ECO:0000256" key="3">
    <source>
        <dbReference type="ARBA" id="ARBA00022475"/>
    </source>
</evidence>
<dbReference type="PRINTS" id="PR00702">
    <property type="entry name" value="ACRIFLAVINRP"/>
</dbReference>
<dbReference type="GO" id="GO:0043952">
    <property type="term" value="P:protein transport by the Sec complex"/>
    <property type="evidence" value="ECO:0007669"/>
    <property type="project" value="UniProtKB-UniRule"/>
</dbReference>
<dbReference type="InterPro" id="IPR022813">
    <property type="entry name" value="SecD/SecF_arch_bac"/>
</dbReference>
<dbReference type="NCBIfam" id="TIGR00916">
    <property type="entry name" value="2A0604s01"/>
    <property type="match status" value="1"/>
</dbReference>
<comment type="subcellular location">
    <subcellularLocation>
        <location evidence="1 9">Cell membrane</location>
        <topology evidence="1 9">Multi-pass membrane protein</topology>
    </subcellularLocation>
</comment>
<dbReference type="Pfam" id="PF02355">
    <property type="entry name" value="SecD_SecF_C"/>
    <property type="match status" value="1"/>
</dbReference>